<evidence type="ECO:0000313" key="7">
    <source>
        <dbReference type="EMBL" id="AYQ73551.1"/>
    </source>
</evidence>
<dbReference type="GO" id="GO:0043565">
    <property type="term" value="F:sequence-specific DNA binding"/>
    <property type="evidence" value="ECO:0007669"/>
    <property type="project" value="InterPro"/>
</dbReference>
<evidence type="ECO:0000259" key="6">
    <source>
        <dbReference type="PROSITE" id="PS50110"/>
    </source>
</evidence>
<dbReference type="Gene3D" id="1.10.10.60">
    <property type="entry name" value="Homeodomain-like"/>
    <property type="match status" value="2"/>
</dbReference>
<evidence type="ECO:0000256" key="4">
    <source>
        <dbReference type="PROSITE-ProRule" id="PRU00169"/>
    </source>
</evidence>
<evidence type="ECO:0000256" key="3">
    <source>
        <dbReference type="ARBA" id="ARBA00023163"/>
    </source>
</evidence>
<feature type="domain" description="Response regulatory" evidence="6">
    <location>
        <begin position="81"/>
        <end position="198"/>
    </location>
</feature>
<dbReference type="PROSITE" id="PS50110">
    <property type="entry name" value="RESPONSE_REGULATORY"/>
    <property type="match status" value="1"/>
</dbReference>
<dbReference type="Proteomes" id="UP000269097">
    <property type="component" value="Chromosome"/>
</dbReference>
<dbReference type="InterPro" id="IPR001789">
    <property type="entry name" value="Sig_transdc_resp-reg_receiver"/>
</dbReference>
<dbReference type="InterPro" id="IPR020449">
    <property type="entry name" value="Tscrpt_reg_AraC-type_HTH"/>
</dbReference>
<keyword evidence="1" id="KW-0805">Transcription regulation</keyword>
<dbReference type="KEGG" id="coh:EAV92_13770"/>
<accession>A0A3G3K0A0</accession>
<keyword evidence="2" id="KW-0238">DNA-binding</keyword>
<dbReference type="InterPro" id="IPR018060">
    <property type="entry name" value="HTH_AraC"/>
</dbReference>
<evidence type="ECO:0000313" key="8">
    <source>
        <dbReference type="Proteomes" id="UP000269097"/>
    </source>
</evidence>
<dbReference type="SUPFAM" id="SSF52172">
    <property type="entry name" value="CheY-like"/>
    <property type="match status" value="1"/>
</dbReference>
<dbReference type="CDD" id="cd17536">
    <property type="entry name" value="REC_YesN-like"/>
    <property type="match status" value="1"/>
</dbReference>
<feature type="domain" description="HTH araC/xylS-type" evidence="5">
    <location>
        <begin position="516"/>
        <end position="615"/>
    </location>
</feature>
<dbReference type="SMART" id="SM00448">
    <property type="entry name" value="REC"/>
    <property type="match status" value="1"/>
</dbReference>
<evidence type="ECO:0000256" key="2">
    <source>
        <dbReference type="ARBA" id="ARBA00023125"/>
    </source>
</evidence>
<dbReference type="SUPFAM" id="SSF46689">
    <property type="entry name" value="Homeodomain-like"/>
    <property type="match status" value="1"/>
</dbReference>
<evidence type="ECO:0000256" key="1">
    <source>
        <dbReference type="ARBA" id="ARBA00023015"/>
    </source>
</evidence>
<dbReference type="PANTHER" id="PTHR43280:SF28">
    <property type="entry name" value="HTH-TYPE TRANSCRIPTIONAL ACTIVATOR RHAS"/>
    <property type="match status" value="1"/>
</dbReference>
<organism evidence="7 8">
    <name type="scientific">Cohnella candidum</name>
    <dbReference type="NCBI Taxonomy" id="2674991"/>
    <lineage>
        <taxon>Bacteria</taxon>
        <taxon>Bacillati</taxon>
        <taxon>Bacillota</taxon>
        <taxon>Bacilli</taxon>
        <taxon>Bacillales</taxon>
        <taxon>Paenibacillaceae</taxon>
        <taxon>Cohnella</taxon>
    </lineage>
</organism>
<dbReference type="EMBL" id="CP033433">
    <property type="protein sequence ID" value="AYQ73551.1"/>
    <property type="molecule type" value="Genomic_DNA"/>
</dbReference>
<gene>
    <name evidence="7" type="ORF">EAV92_13770</name>
</gene>
<dbReference type="Gene3D" id="3.40.50.2300">
    <property type="match status" value="1"/>
</dbReference>
<sequence>MILLSFRRTTFSLTELPESYHSLKSISIYRRKIISAFIRQNPSIPYCFRVSTVYFDLLTCHAIMKSISFPVDLPEVNRMLQLLIVEDEPTTREALASRIDWESIGIRVCGQAKNGLDALEKLETAPADLVLTDIRMPRMDGLQLVEEIRRREYDAACVLLSGHNDFPTAQQALRLGVSDFLLKPCSPKEIRSAFEKVASRVLAEKRQAESAQGLQRQLLKNLPLVKSQLLRQWLHAPALATENRLETIDKLRIALSPRDVVVIALQMDNRALERLNYNRTDTELLHLAAANVALESLEQALAVPVESVTEPGMVLAILNGSTAELPDSKLAAAIKTVRINMDHYLRVSVTAGVSNRASDINRLNEACLEALNALELRFRQGAGGIYFYRDTASKKEVSALESELWQREEAASEHMKSRLFAEAMNDAEQWLISLRGQEGLTRSQVRLRATAFLGRLLQLARERGSVGYAIPLDWISLDDQIARTDTMEELSGFIGRVIRQLTEALLPHKKPKRKVQQALKLIAEQYASPSLSLAGVAKSLFVSGSSLSTLFKQELGINFLDYVHQYRIERAKALLQSGDRKIQTVAKEVGYFDEAHFTKTFKKWTGQLPSQYRKQVQGP</sequence>
<proteinExistence type="predicted"/>
<keyword evidence="8" id="KW-1185">Reference proteome</keyword>
<dbReference type="AlphaFoldDB" id="A0A3G3K0A0"/>
<protein>
    <submittedName>
        <fullName evidence="7">Response regulator</fullName>
    </submittedName>
</protein>
<feature type="modified residue" description="4-aspartylphosphate" evidence="4">
    <location>
        <position position="133"/>
    </location>
</feature>
<name>A0A3G3K0A0_9BACL</name>
<dbReference type="Pfam" id="PF00072">
    <property type="entry name" value="Response_reg"/>
    <property type="match status" value="1"/>
</dbReference>
<dbReference type="SMART" id="SM00342">
    <property type="entry name" value="HTH_ARAC"/>
    <property type="match status" value="1"/>
</dbReference>
<reference evidence="7 8" key="1">
    <citation type="submission" date="2018-10" db="EMBL/GenBank/DDBJ databases">
        <title>Genome Sequence of Cohnella sp.</title>
        <authorList>
            <person name="Srinivasan S."/>
            <person name="Kim M.K."/>
        </authorList>
    </citation>
    <scope>NUCLEOTIDE SEQUENCE [LARGE SCALE GENOMIC DNA]</scope>
    <source>
        <strain evidence="7 8">18JY8-7</strain>
    </source>
</reference>
<dbReference type="PROSITE" id="PS01124">
    <property type="entry name" value="HTH_ARAC_FAMILY_2"/>
    <property type="match status" value="1"/>
</dbReference>
<evidence type="ECO:0000259" key="5">
    <source>
        <dbReference type="PROSITE" id="PS01124"/>
    </source>
</evidence>
<keyword evidence="3" id="KW-0804">Transcription</keyword>
<dbReference type="InterPro" id="IPR011006">
    <property type="entry name" value="CheY-like_superfamily"/>
</dbReference>
<dbReference type="InterPro" id="IPR009057">
    <property type="entry name" value="Homeodomain-like_sf"/>
</dbReference>
<dbReference type="GO" id="GO:0003700">
    <property type="term" value="F:DNA-binding transcription factor activity"/>
    <property type="evidence" value="ECO:0007669"/>
    <property type="project" value="InterPro"/>
</dbReference>
<dbReference type="Pfam" id="PF12833">
    <property type="entry name" value="HTH_18"/>
    <property type="match status" value="1"/>
</dbReference>
<dbReference type="PRINTS" id="PR00032">
    <property type="entry name" value="HTHARAC"/>
</dbReference>
<dbReference type="GO" id="GO:0000160">
    <property type="term" value="P:phosphorelay signal transduction system"/>
    <property type="evidence" value="ECO:0007669"/>
    <property type="project" value="InterPro"/>
</dbReference>
<keyword evidence="4" id="KW-0597">Phosphoprotein</keyword>
<dbReference type="PANTHER" id="PTHR43280">
    <property type="entry name" value="ARAC-FAMILY TRANSCRIPTIONAL REGULATOR"/>
    <property type="match status" value="1"/>
</dbReference>